<keyword evidence="2" id="KW-1185">Reference proteome</keyword>
<accession>A0AAV2JFG6</accession>
<dbReference type="EMBL" id="OZ035834">
    <property type="protein sequence ID" value="CAL1576418.1"/>
    <property type="molecule type" value="Genomic_DNA"/>
</dbReference>
<evidence type="ECO:0000313" key="1">
    <source>
        <dbReference type="EMBL" id="CAL1576418.1"/>
    </source>
</evidence>
<evidence type="ECO:0000313" key="2">
    <source>
        <dbReference type="Proteomes" id="UP001497482"/>
    </source>
</evidence>
<sequence>MFHRGARGRQAFETAPLVKCYNLAKRGRRAMIESPCGLPPSVFLPQSSSLSLPPSVFLPQSSSLSLTLVSLPQSPSQAGATPPACEALEA</sequence>
<protein>
    <submittedName>
        <fullName evidence="1">Uncharacterized protein</fullName>
    </submittedName>
</protein>
<dbReference type="Proteomes" id="UP001497482">
    <property type="component" value="Chromosome 12"/>
</dbReference>
<dbReference type="AlphaFoldDB" id="A0AAV2JFG6"/>
<organism evidence="1 2">
    <name type="scientific">Knipowitschia caucasica</name>
    <name type="common">Caucasian dwarf goby</name>
    <name type="synonym">Pomatoschistus caucasicus</name>
    <dbReference type="NCBI Taxonomy" id="637954"/>
    <lineage>
        <taxon>Eukaryota</taxon>
        <taxon>Metazoa</taxon>
        <taxon>Chordata</taxon>
        <taxon>Craniata</taxon>
        <taxon>Vertebrata</taxon>
        <taxon>Euteleostomi</taxon>
        <taxon>Actinopterygii</taxon>
        <taxon>Neopterygii</taxon>
        <taxon>Teleostei</taxon>
        <taxon>Neoteleostei</taxon>
        <taxon>Acanthomorphata</taxon>
        <taxon>Gobiaria</taxon>
        <taxon>Gobiiformes</taxon>
        <taxon>Gobioidei</taxon>
        <taxon>Gobiidae</taxon>
        <taxon>Gobiinae</taxon>
        <taxon>Knipowitschia</taxon>
    </lineage>
</organism>
<name>A0AAV2JFG6_KNICA</name>
<gene>
    <name evidence="1" type="ORF">KC01_LOCUS7851</name>
</gene>
<reference evidence="1 2" key="1">
    <citation type="submission" date="2024-04" db="EMBL/GenBank/DDBJ databases">
        <authorList>
            <person name="Waldvogel A.-M."/>
            <person name="Schoenle A."/>
        </authorList>
    </citation>
    <scope>NUCLEOTIDE SEQUENCE [LARGE SCALE GENOMIC DNA]</scope>
</reference>
<proteinExistence type="predicted"/>